<dbReference type="Pfam" id="PF00440">
    <property type="entry name" value="TetR_N"/>
    <property type="match status" value="1"/>
</dbReference>
<evidence type="ECO:0000313" key="7">
    <source>
        <dbReference type="Proteomes" id="UP000806528"/>
    </source>
</evidence>
<dbReference type="EMBL" id="JADBGI010000002">
    <property type="protein sequence ID" value="MBE2997503.1"/>
    <property type="molecule type" value="Genomic_DNA"/>
</dbReference>
<accession>A0ABR9P0W8</accession>
<feature type="domain" description="HTH tetR-type" evidence="5">
    <location>
        <begin position="14"/>
        <end position="72"/>
    </location>
</feature>
<dbReference type="RefSeq" id="WP_193120172.1">
    <property type="nucleotide sequence ID" value="NZ_JADBGI010000002.1"/>
</dbReference>
<evidence type="ECO:0000313" key="6">
    <source>
        <dbReference type="EMBL" id="MBE2997503.1"/>
    </source>
</evidence>
<evidence type="ECO:0000259" key="5">
    <source>
        <dbReference type="PROSITE" id="PS50977"/>
    </source>
</evidence>
<proteinExistence type="predicted"/>
<comment type="caution">
    <text evidence="6">The sequence shown here is derived from an EMBL/GenBank/DDBJ whole genome shotgun (WGS) entry which is preliminary data.</text>
</comment>
<evidence type="ECO:0000256" key="2">
    <source>
        <dbReference type="ARBA" id="ARBA00023125"/>
    </source>
</evidence>
<dbReference type="InterPro" id="IPR036271">
    <property type="entry name" value="Tet_transcr_reg_TetR-rel_C_sf"/>
</dbReference>
<dbReference type="Gene3D" id="1.10.357.10">
    <property type="entry name" value="Tetracycline Repressor, domain 2"/>
    <property type="match status" value="1"/>
</dbReference>
<dbReference type="PANTHER" id="PTHR30055">
    <property type="entry name" value="HTH-TYPE TRANSCRIPTIONAL REGULATOR RUTR"/>
    <property type="match status" value="1"/>
</dbReference>
<gene>
    <name evidence="6" type="ORF">IDM40_02125</name>
</gene>
<keyword evidence="2 4" id="KW-0238">DNA-binding</keyword>
<dbReference type="SUPFAM" id="SSF48498">
    <property type="entry name" value="Tetracyclin repressor-like, C-terminal domain"/>
    <property type="match status" value="1"/>
</dbReference>
<dbReference type="PROSITE" id="PS50977">
    <property type="entry name" value="HTH_TETR_2"/>
    <property type="match status" value="1"/>
</dbReference>
<evidence type="ECO:0000256" key="4">
    <source>
        <dbReference type="PROSITE-ProRule" id="PRU00335"/>
    </source>
</evidence>
<feature type="DNA-binding region" description="H-T-H motif" evidence="4">
    <location>
        <begin position="35"/>
        <end position="54"/>
    </location>
</feature>
<organism evidence="6 7">
    <name type="scientific">Nocardiopsis coralli</name>
    <dbReference type="NCBI Taxonomy" id="2772213"/>
    <lineage>
        <taxon>Bacteria</taxon>
        <taxon>Bacillati</taxon>
        <taxon>Actinomycetota</taxon>
        <taxon>Actinomycetes</taxon>
        <taxon>Streptosporangiales</taxon>
        <taxon>Nocardiopsidaceae</taxon>
        <taxon>Nocardiopsis</taxon>
    </lineage>
</organism>
<dbReference type="Proteomes" id="UP000806528">
    <property type="component" value="Unassembled WGS sequence"/>
</dbReference>
<sequence length="191" mass="20935">MTDTADRAATGARGRTRRAILSAAATVLGQDRNAPLSAVARAADVGRSTLHRYFPDRDELVSATYEDSLAEIGRAMEEARLHEGPALEAVRRMIAAHIEVGDRVVFAFGDPALAQAHDTGEEADEPEEIVALFARGQEEGALDTNVEPEWFVHVMWALVFTGLDLVHTGRISRHDLVPRILRTFERGALVR</sequence>
<keyword evidence="7" id="KW-1185">Reference proteome</keyword>
<evidence type="ECO:0000256" key="1">
    <source>
        <dbReference type="ARBA" id="ARBA00023015"/>
    </source>
</evidence>
<dbReference type="InterPro" id="IPR009057">
    <property type="entry name" value="Homeodomain-like_sf"/>
</dbReference>
<evidence type="ECO:0000256" key="3">
    <source>
        <dbReference type="ARBA" id="ARBA00023163"/>
    </source>
</evidence>
<name>A0ABR9P0W8_9ACTN</name>
<dbReference type="PANTHER" id="PTHR30055:SF234">
    <property type="entry name" value="HTH-TYPE TRANSCRIPTIONAL REGULATOR BETI"/>
    <property type="match status" value="1"/>
</dbReference>
<dbReference type="SUPFAM" id="SSF46689">
    <property type="entry name" value="Homeodomain-like"/>
    <property type="match status" value="1"/>
</dbReference>
<dbReference type="InterPro" id="IPR001647">
    <property type="entry name" value="HTH_TetR"/>
</dbReference>
<reference evidence="6 7" key="1">
    <citation type="submission" date="2020-09" db="EMBL/GenBank/DDBJ databases">
        <title>Diversity and distribution of actinomycetes associated with coral in the coast of Hainan.</title>
        <authorList>
            <person name="Li F."/>
        </authorList>
    </citation>
    <scope>NUCLEOTIDE SEQUENCE [LARGE SCALE GENOMIC DNA]</scope>
    <source>
        <strain evidence="6 7">HNM0947</strain>
    </source>
</reference>
<keyword evidence="1" id="KW-0805">Transcription regulation</keyword>
<keyword evidence="3" id="KW-0804">Transcription</keyword>
<dbReference type="InterPro" id="IPR050109">
    <property type="entry name" value="HTH-type_TetR-like_transc_reg"/>
</dbReference>
<protein>
    <submittedName>
        <fullName evidence="6">TetR/AcrR family transcriptional regulator</fullName>
    </submittedName>
</protein>